<dbReference type="GeneID" id="5018578"/>
<reference evidence="2 3" key="1">
    <citation type="journal article" date="2006" name="Nature">
        <title>Global trends of whole-genome duplications revealed by the ciliate Paramecium tetraurelia.</title>
        <authorList>
            <consortium name="Genoscope"/>
            <person name="Aury J.-M."/>
            <person name="Jaillon O."/>
            <person name="Duret L."/>
            <person name="Noel B."/>
            <person name="Jubin C."/>
            <person name="Porcel B.M."/>
            <person name="Segurens B."/>
            <person name="Daubin V."/>
            <person name="Anthouard V."/>
            <person name="Aiach N."/>
            <person name="Arnaiz O."/>
            <person name="Billaut A."/>
            <person name="Beisson J."/>
            <person name="Blanc I."/>
            <person name="Bouhouche K."/>
            <person name="Camara F."/>
            <person name="Duharcourt S."/>
            <person name="Guigo R."/>
            <person name="Gogendeau D."/>
            <person name="Katinka M."/>
            <person name="Keller A.-M."/>
            <person name="Kissmehl R."/>
            <person name="Klotz C."/>
            <person name="Koll F."/>
            <person name="Le Moue A."/>
            <person name="Lepere C."/>
            <person name="Malinsky S."/>
            <person name="Nowacki M."/>
            <person name="Nowak J.K."/>
            <person name="Plattner H."/>
            <person name="Poulain J."/>
            <person name="Ruiz F."/>
            <person name="Serrano V."/>
            <person name="Zagulski M."/>
            <person name="Dessen P."/>
            <person name="Betermier M."/>
            <person name="Weissenbach J."/>
            <person name="Scarpelli C."/>
            <person name="Schachter V."/>
            <person name="Sperling L."/>
            <person name="Meyer E."/>
            <person name="Cohen J."/>
            <person name="Wincker P."/>
        </authorList>
    </citation>
    <scope>NUCLEOTIDE SEQUENCE [LARGE SCALE GENOMIC DNA]</scope>
    <source>
        <strain evidence="2 3">Stock d4-2</strain>
    </source>
</reference>
<evidence type="ECO:0000313" key="2">
    <source>
        <dbReference type="EMBL" id="CAK65396.1"/>
    </source>
</evidence>
<accession>A0C3M9</accession>
<organism evidence="2 3">
    <name type="scientific">Paramecium tetraurelia</name>
    <dbReference type="NCBI Taxonomy" id="5888"/>
    <lineage>
        <taxon>Eukaryota</taxon>
        <taxon>Sar</taxon>
        <taxon>Alveolata</taxon>
        <taxon>Ciliophora</taxon>
        <taxon>Intramacronucleata</taxon>
        <taxon>Oligohymenophorea</taxon>
        <taxon>Peniculida</taxon>
        <taxon>Parameciidae</taxon>
        <taxon>Paramecium</taxon>
    </lineage>
</organism>
<dbReference type="HOGENOM" id="CLU_552613_0_0_1"/>
<dbReference type="AlphaFoldDB" id="A0C3M9"/>
<dbReference type="EMBL" id="CT868038">
    <property type="protein sequence ID" value="CAK65396.1"/>
    <property type="molecule type" value="Genomic_DNA"/>
</dbReference>
<feature type="compositionally biased region" description="Polar residues" evidence="1">
    <location>
        <begin position="388"/>
        <end position="410"/>
    </location>
</feature>
<gene>
    <name evidence="2" type="ORF">GSPATT00034875001</name>
</gene>
<keyword evidence="3" id="KW-1185">Reference proteome</keyword>
<protein>
    <submittedName>
        <fullName evidence="2">Uncharacterized protein</fullName>
    </submittedName>
</protein>
<dbReference type="RefSeq" id="XP_001432793.1">
    <property type="nucleotide sequence ID" value="XM_001432756.1"/>
</dbReference>
<feature type="compositionally biased region" description="Low complexity" evidence="1">
    <location>
        <begin position="376"/>
        <end position="387"/>
    </location>
</feature>
<evidence type="ECO:0000313" key="3">
    <source>
        <dbReference type="Proteomes" id="UP000000600"/>
    </source>
</evidence>
<dbReference type="OMA" id="CKIDSTM"/>
<evidence type="ECO:0000256" key="1">
    <source>
        <dbReference type="SAM" id="MobiDB-lite"/>
    </source>
</evidence>
<dbReference type="Proteomes" id="UP000000600">
    <property type="component" value="Unassembled WGS sequence"/>
</dbReference>
<feature type="region of interest" description="Disordered" evidence="1">
    <location>
        <begin position="368"/>
        <end position="410"/>
    </location>
</feature>
<dbReference type="OrthoDB" id="301055at2759"/>
<proteinExistence type="predicted"/>
<sequence length="494" mass="58337">MKKKMQKMHRHKLLYEDVLKQVEKEDVAFFSKCTKFRDQAPHPITLDRALQFLWLKEQVKDAQLKGFQKIDRKIALQFGQRRVCKIDSTMKHDGPSSARIIKTSKIDQGMINGWHNGAGDSKFDLGPQYNIKKLEKNEEEIEYEELIKQEQQSPSEYKIKLNHQDLYNNDISEKYAFSNMDTKQLLQKLNELKQINKQKNEQPQDYVEVEGQRFYHVLSDIEDYLDKKVDNKTLIQEMRAFQTFYPIKRKLQIKQLNPGDPLCLGTESQTDGAQKSTSSRLFDRKRTFTNMKCELFNTNNYVFHVREVPNIGQQLRRNHFSQLIEELRENGMRTPREIHEVSPENSIKASQIESSENDTKQIRKFYLKFPKQKGESSQTTSRTKSQRFGTLQSQLSHQYPQQPQKASMSNLYGSSTEIRLESPGKSKNRLDSRIDRYVKQYLKNQNTIQQNQNVDMTVLREKYKSLKTEREKEITRMYKSQQIEGINNKTVHLQ</sequence>
<dbReference type="KEGG" id="ptm:GSPATT00034875001"/>
<name>A0C3M9_PARTE</name>
<dbReference type="InParanoid" id="A0C3M9"/>